<dbReference type="EMBL" id="KV417502">
    <property type="protein sequence ID" value="KZP28632.1"/>
    <property type="molecule type" value="Genomic_DNA"/>
</dbReference>
<name>A0A166RTC8_9AGAM</name>
<gene>
    <name evidence="1" type="ORF">FIBSPDRAFT_245491</name>
</gene>
<reference evidence="1" key="1">
    <citation type="journal article" date="2016" name="Mol. Biol. Evol.">
        <title>Comparative Genomics of Early-Diverging Mushroom-Forming Fungi Provides Insights into the Origins of Lignocellulose Decay Capabilities.</title>
        <authorList>
            <person name="Nagy L.G."/>
            <person name="Riley R."/>
            <person name="Tritt A."/>
            <person name="Adam C."/>
            <person name="Daum C."/>
            <person name="Floudas D."/>
            <person name="Sun H."/>
            <person name="Yadav J.S."/>
            <person name="Pangilinan J."/>
            <person name="Larsson K.H."/>
            <person name="Matsuura K."/>
            <person name="Barry K."/>
            <person name="Labutti K."/>
            <person name="Kuo R."/>
            <person name="Ohm R.A."/>
            <person name="Bhattacharya S.S."/>
            <person name="Shirouzu T."/>
            <person name="Yoshinaga Y."/>
            <person name="Martin F.M."/>
            <person name="Grigoriev I.V."/>
            <person name="Hibbett D.S."/>
        </authorList>
    </citation>
    <scope>NUCLEOTIDE SEQUENCE [LARGE SCALE GENOMIC DNA]</scope>
    <source>
        <strain evidence="1">CBS 109695</strain>
    </source>
</reference>
<dbReference type="AlphaFoldDB" id="A0A166RTC8"/>
<dbReference type="OrthoDB" id="2884925at2759"/>
<proteinExistence type="predicted"/>
<organism evidence="1">
    <name type="scientific">Athelia psychrophila</name>
    <dbReference type="NCBI Taxonomy" id="1759441"/>
    <lineage>
        <taxon>Eukaryota</taxon>
        <taxon>Fungi</taxon>
        <taxon>Dikarya</taxon>
        <taxon>Basidiomycota</taxon>
        <taxon>Agaricomycotina</taxon>
        <taxon>Agaricomycetes</taxon>
        <taxon>Agaricomycetidae</taxon>
        <taxon>Atheliales</taxon>
        <taxon>Atheliaceae</taxon>
        <taxon>Athelia</taxon>
    </lineage>
</organism>
<accession>A0A166RTC8</accession>
<evidence type="ECO:0000313" key="1">
    <source>
        <dbReference type="EMBL" id="KZP28632.1"/>
    </source>
</evidence>
<protein>
    <submittedName>
        <fullName evidence="1">Uncharacterized protein</fullName>
    </submittedName>
</protein>
<sequence>MMVEQSIPLPPSEHPLTRYVANELLSDIFTMCAASQPLWSHCLLLSSCQAYRPPLWSQPSFTANPRSASWCTNLFLPRSGAHPLDISINLLLEQGLFVPRPVMKIMQ</sequence>